<dbReference type="Proteomes" id="UP000007800">
    <property type="component" value="Unassembled WGS sequence"/>
</dbReference>
<organism evidence="3">
    <name type="scientific">Perkinsus marinus (strain ATCC 50983 / TXsc)</name>
    <dbReference type="NCBI Taxonomy" id="423536"/>
    <lineage>
        <taxon>Eukaryota</taxon>
        <taxon>Sar</taxon>
        <taxon>Alveolata</taxon>
        <taxon>Perkinsozoa</taxon>
        <taxon>Perkinsea</taxon>
        <taxon>Perkinsida</taxon>
        <taxon>Perkinsidae</taxon>
        <taxon>Perkinsus</taxon>
    </lineage>
</organism>
<dbReference type="InParanoid" id="C5KTQ0"/>
<keyword evidence="1" id="KW-0472">Membrane</keyword>
<gene>
    <name evidence="2" type="ORF">Pmar_PMAR019044</name>
</gene>
<proteinExistence type="predicted"/>
<protein>
    <recommendedName>
        <fullName evidence="4">Amino acid transporter transmembrane domain-containing protein</fullName>
    </recommendedName>
</protein>
<dbReference type="EMBL" id="GG676180">
    <property type="protein sequence ID" value="EER11942.1"/>
    <property type="molecule type" value="Genomic_DNA"/>
</dbReference>
<dbReference type="RefSeq" id="XP_002780147.1">
    <property type="nucleotide sequence ID" value="XM_002780101.1"/>
</dbReference>
<name>C5KTQ0_PERM5</name>
<evidence type="ECO:0000313" key="3">
    <source>
        <dbReference type="Proteomes" id="UP000007800"/>
    </source>
</evidence>
<dbReference type="GeneID" id="9060780"/>
<reference evidence="2 3" key="1">
    <citation type="submission" date="2008-07" db="EMBL/GenBank/DDBJ databases">
        <authorList>
            <person name="El-Sayed N."/>
            <person name="Caler E."/>
            <person name="Inman J."/>
            <person name="Amedeo P."/>
            <person name="Hass B."/>
            <person name="Wortman J."/>
        </authorList>
    </citation>
    <scope>NUCLEOTIDE SEQUENCE [LARGE SCALE GENOMIC DNA]</scope>
    <source>
        <strain evidence="3">ATCC 50983 / TXsc</strain>
    </source>
</reference>
<evidence type="ECO:0000256" key="1">
    <source>
        <dbReference type="SAM" id="Phobius"/>
    </source>
</evidence>
<keyword evidence="3" id="KW-1185">Reference proteome</keyword>
<keyword evidence="1" id="KW-0812">Transmembrane</keyword>
<sequence>MQQEEQEESAEREGEHIIITHFGDNTSLKAPLLSDKQEVEGIEESHEASLKESIMDNLTYMFDFFTDVENNNGYDDDRGCIVSGDTGDTTTTHESYLIQGLDANYDKIVQAFYIVLLAYFAAEDVEMFVSFVGTFCSIPLAFILPAILHKRLVGGNHNINTSILNSIVRLIIRYNSIKSIVTVKNVY</sequence>
<evidence type="ECO:0008006" key="4">
    <source>
        <dbReference type="Google" id="ProtNLM"/>
    </source>
</evidence>
<evidence type="ECO:0000313" key="2">
    <source>
        <dbReference type="EMBL" id="EER11942.1"/>
    </source>
</evidence>
<dbReference type="AlphaFoldDB" id="C5KTQ0"/>
<feature type="transmembrane region" description="Helical" evidence="1">
    <location>
        <begin position="128"/>
        <end position="148"/>
    </location>
</feature>
<accession>C5KTQ0</accession>
<keyword evidence="1" id="KW-1133">Transmembrane helix</keyword>